<dbReference type="GO" id="GO:0004124">
    <property type="term" value="F:cysteine synthase activity"/>
    <property type="evidence" value="ECO:0007669"/>
    <property type="project" value="UniProtKB-UniRule"/>
</dbReference>
<evidence type="ECO:0000256" key="3">
    <source>
        <dbReference type="ARBA" id="ARBA00007103"/>
    </source>
</evidence>
<evidence type="ECO:0000313" key="15">
    <source>
        <dbReference type="Proteomes" id="UP000005150"/>
    </source>
</evidence>
<gene>
    <name evidence="14" type="ORF">HMPREF1071_03336</name>
</gene>
<feature type="modified residue" description="N6-(pyridoxal phosphate)lysine" evidence="11">
    <location>
        <position position="47"/>
    </location>
</feature>
<keyword evidence="7 10" id="KW-0663">Pyridoxal phosphate</keyword>
<dbReference type="OrthoDB" id="9808024at2"/>
<dbReference type="Pfam" id="PF00291">
    <property type="entry name" value="PALP"/>
    <property type="match status" value="1"/>
</dbReference>
<evidence type="ECO:0000259" key="13">
    <source>
        <dbReference type="Pfam" id="PF00291"/>
    </source>
</evidence>
<feature type="domain" description="Tryptophan synthase beta chain-like PALP" evidence="13">
    <location>
        <begin position="11"/>
        <end position="297"/>
    </location>
</feature>
<evidence type="ECO:0000256" key="12">
    <source>
        <dbReference type="RuleBase" id="RU003985"/>
    </source>
</evidence>
<dbReference type="InterPro" id="IPR036052">
    <property type="entry name" value="TrpB-like_PALP_sf"/>
</dbReference>
<dbReference type="EC" id="2.5.1.47" evidence="4 12"/>
<dbReference type="SUPFAM" id="SSF53686">
    <property type="entry name" value="Tryptophan synthase beta subunit-like PLP-dependent enzymes"/>
    <property type="match status" value="1"/>
</dbReference>
<evidence type="ECO:0000256" key="11">
    <source>
        <dbReference type="PIRSR" id="PIRSR605856-51"/>
    </source>
</evidence>
<evidence type="ECO:0000256" key="1">
    <source>
        <dbReference type="ARBA" id="ARBA00001933"/>
    </source>
</evidence>
<evidence type="ECO:0000313" key="14">
    <source>
        <dbReference type="EMBL" id="EIY59596.1"/>
    </source>
</evidence>
<feature type="binding site" evidence="10">
    <location>
        <position position="269"/>
    </location>
    <ligand>
        <name>pyridoxal 5'-phosphate</name>
        <dbReference type="ChEBI" id="CHEBI:597326"/>
    </ligand>
</feature>
<dbReference type="EMBL" id="AGXV01000039">
    <property type="protein sequence ID" value="EIY59596.1"/>
    <property type="molecule type" value="Genomic_DNA"/>
</dbReference>
<dbReference type="Gene3D" id="3.40.50.1100">
    <property type="match status" value="2"/>
</dbReference>
<evidence type="ECO:0000256" key="9">
    <source>
        <dbReference type="ARBA" id="ARBA00047931"/>
    </source>
</evidence>
<keyword evidence="6 12" id="KW-0808">Transferase</keyword>
<evidence type="ECO:0000256" key="10">
    <source>
        <dbReference type="PIRSR" id="PIRSR605856-50"/>
    </source>
</evidence>
<evidence type="ECO:0000256" key="4">
    <source>
        <dbReference type="ARBA" id="ARBA00012681"/>
    </source>
</evidence>
<dbReference type="InterPro" id="IPR050214">
    <property type="entry name" value="Cys_Synth/Cystath_Beta-Synth"/>
</dbReference>
<name>I9STK2_9BACE</name>
<evidence type="ECO:0000256" key="6">
    <source>
        <dbReference type="ARBA" id="ARBA00022679"/>
    </source>
</evidence>
<dbReference type="FunFam" id="3.40.50.1100:FF:000003">
    <property type="entry name" value="Cystathionine beta-synthase"/>
    <property type="match status" value="1"/>
</dbReference>
<comment type="catalytic activity">
    <reaction evidence="9 12">
        <text>O-acetyl-L-serine + hydrogen sulfide = L-cysteine + acetate</text>
        <dbReference type="Rhea" id="RHEA:14829"/>
        <dbReference type="ChEBI" id="CHEBI:29919"/>
        <dbReference type="ChEBI" id="CHEBI:30089"/>
        <dbReference type="ChEBI" id="CHEBI:35235"/>
        <dbReference type="ChEBI" id="CHEBI:58340"/>
        <dbReference type="EC" id="2.5.1.47"/>
    </reaction>
</comment>
<feature type="binding site" evidence="10">
    <location>
        <begin position="181"/>
        <end position="185"/>
    </location>
    <ligand>
        <name>pyridoxal 5'-phosphate</name>
        <dbReference type="ChEBI" id="CHEBI:597326"/>
    </ligand>
</feature>
<feature type="binding site" evidence="10">
    <location>
        <position position="77"/>
    </location>
    <ligand>
        <name>pyridoxal 5'-phosphate</name>
        <dbReference type="ChEBI" id="CHEBI:597326"/>
    </ligand>
</feature>
<evidence type="ECO:0000256" key="8">
    <source>
        <dbReference type="ARBA" id="ARBA00023192"/>
    </source>
</evidence>
<dbReference type="HOGENOM" id="CLU_021018_1_0_10"/>
<dbReference type="AlphaFoldDB" id="I9STK2"/>
<comment type="similarity">
    <text evidence="3 12">Belongs to the cysteine synthase/cystathionine beta-synthase family.</text>
</comment>
<comment type="cofactor">
    <cofactor evidence="1 10 12">
        <name>pyridoxal 5'-phosphate</name>
        <dbReference type="ChEBI" id="CHEBI:597326"/>
    </cofactor>
</comment>
<dbReference type="NCBIfam" id="TIGR01139">
    <property type="entry name" value="cysK"/>
    <property type="match status" value="1"/>
</dbReference>
<dbReference type="Proteomes" id="UP000005150">
    <property type="component" value="Unassembled WGS sequence"/>
</dbReference>
<dbReference type="GO" id="GO:0006535">
    <property type="term" value="P:cysteine biosynthetic process from serine"/>
    <property type="evidence" value="ECO:0007669"/>
    <property type="project" value="UniProtKB-UniRule"/>
</dbReference>
<dbReference type="CDD" id="cd01561">
    <property type="entry name" value="CBS_like"/>
    <property type="match status" value="1"/>
</dbReference>
<keyword evidence="15" id="KW-1185">Reference proteome</keyword>
<comment type="pathway">
    <text evidence="2">Amino-acid biosynthesis; L-cysteine biosynthesis; L-cysteine from L-serine: step 2/2.</text>
</comment>
<dbReference type="InterPro" id="IPR001216">
    <property type="entry name" value="P-phosphate_BS"/>
</dbReference>
<protein>
    <recommendedName>
        <fullName evidence="4 12">Cysteine synthase</fullName>
        <ecNumber evidence="4 12">2.5.1.47</ecNumber>
    </recommendedName>
</protein>
<dbReference type="FunFam" id="3.40.50.1100:FF:000118">
    <property type="entry name" value="Related to CYS4-cystathionine beta-synthase"/>
    <property type="match status" value="1"/>
</dbReference>
<evidence type="ECO:0000256" key="2">
    <source>
        <dbReference type="ARBA" id="ARBA00004962"/>
    </source>
</evidence>
<comment type="caution">
    <text evidence="14">The sequence shown here is derived from an EMBL/GenBank/DDBJ whole genome shotgun (WGS) entry which is preliminary data.</text>
</comment>
<proteinExistence type="inferred from homology"/>
<dbReference type="PATRIC" id="fig|997887.3.peg.3458"/>
<dbReference type="PROSITE" id="PS00901">
    <property type="entry name" value="CYS_SYNTHASE"/>
    <property type="match status" value="1"/>
</dbReference>
<keyword evidence="5 12" id="KW-0028">Amino-acid biosynthesis</keyword>
<dbReference type="InterPro" id="IPR005856">
    <property type="entry name" value="Cys_synth"/>
</dbReference>
<sequence length="316" mass="32961">MKKVAKNLIGLIGHTPLMELSGYSAKYGLEGNIVAKLEAFNPAGSVKDRVALSMIEDAEERGLLKPGATIIEPTSGNTGVGLAMVATIKGYRLILTMPETMSLERRNLLKALGAQIVLTDGMAGMSGSIAKAQELKATIPGSVILQQFENPANAAVHERTTGEEIWEDTGGQIAAFVAGVGTGGTICGVARALKKHNSDVYVMAVEPAASPVLAGGVAAPHRIQGIGANFIPKIYDASVVDEVMGVPDDEAIRAGRELAATEGLLAGISSGAAVYAARKLAERPEFAGKMIVALLPDTGERYLSTELFAFDAYPLD</sequence>
<evidence type="ECO:0000256" key="5">
    <source>
        <dbReference type="ARBA" id="ARBA00022605"/>
    </source>
</evidence>
<reference evidence="14 15" key="1">
    <citation type="submission" date="2012-02" db="EMBL/GenBank/DDBJ databases">
        <title>The Genome Sequence of Bacteroides salyersiae CL02T12C01.</title>
        <authorList>
            <consortium name="The Broad Institute Genome Sequencing Platform"/>
            <person name="Earl A."/>
            <person name="Ward D."/>
            <person name="Feldgarden M."/>
            <person name="Gevers D."/>
            <person name="Zitomersky N.L."/>
            <person name="Coyne M.J."/>
            <person name="Comstock L.E."/>
            <person name="Young S.K."/>
            <person name="Zeng Q."/>
            <person name="Gargeya S."/>
            <person name="Fitzgerald M."/>
            <person name="Haas B."/>
            <person name="Abouelleil A."/>
            <person name="Alvarado L."/>
            <person name="Arachchi H.M."/>
            <person name="Berlin A."/>
            <person name="Chapman S.B."/>
            <person name="Gearin G."/>
            <person name="Goldberg J."/>
            <person name="Griggs A."/>
            <person name="Gujja S."/>
            <person name="Hansen M."/>
            <person name="Heiman D."/>
            <person name="Howarth C."/>
            <person name="Larimer J."/>
            <person name="Lui A."/>
            <person name="MacDonald P.J.P."/>
            <person name="McCowen C."/>
            <person name="Montmayeur A."/>
            <person name="Murphy C."/>
            <person name="Neiman D."/>
            <person name="Pearson M."/>
            <person name="Priest M."/>
            <person name="Roberts A."/>
            <person name="Saif S."/>
            <person name="Shea T."/>
            <person name="Sisk P."/>
            <person name="Stolte C."/>
            <person name="Sykes S."/>
            <person name="Wortman J."/>
            <person name="Nusbaum C."/>
            <person name="Birren B."/>
        </authorList>
    </citation>
    <scope>NUCLEOTIDE SEQUENCE [LARGE SCALE GENOMIC DNA]</scope>
    <source>
        <strain evidence="14 15">CL02T12C01</strain>
    </source>
</reference>
<dbReference type="InterPro" id="IPR001926">
    <property type="entry name" value="TrpB-like_PALP"/>
</dbReference>
<dbReference type="PANTHER" id="PTHR10314">
    <property type="entry name" value="CYSTATHIONINE BETA-SYNTHASE"/>
    <property type="match status" value="1"/>
</dbReference>
<dbReference type="NCBIfam" id="TIGR01136">
    <property type="entry name" value="cysKM"/>
    <property type="match status" value="1"/>
</dbReference>
<accession>I9STK2</accession>
<evidence type="ECO:0000256" key="7">
    <source>
        <dbReference type="ARBA" id="ARBA00022898"/>
    </source>
</evidence>
<dbReference type="RefSeq" id="WP_007481368.1">
    <property type="nucleotide sequence ID" value="NZ_JH724309.1"/>
</dbReference>
<keyword evidence="8 12" id="KW-0198">Cysteine biosynthesis</keyword>
<dbReference type="InterPro" id="IPR005859">
    <property type="entry name" value="CysK"/>
</dbReference>
<organism evidence="14 15">
    <name type="scientific">Bacteroides salyersiae CL02T12C01</name>
    <dbReference type="NCBI Taxonomy" id="997887"/>
    <lineage>
        <taxon>Bacteria</taxon>
        <taxon>Pseudomonadati</taxon>
        <taxon>Bacteroidota</taxon>
        <taxon>Bacteroidia</taxon>
        <taxon>Bacteroidales</taxon>
        <taxon>Bacteroidaceae</taxon>
        <taxon>Bacteroides</taxon>
    </lineage>
</organism>